<dbReference type="Gene3D" id="1.10.530.10">
    <property type="match status" value="1"/>
</dbReference>
<dbReference type="InterPro" id="IPR023346">
    <property type="entry name" value="Lysozyme-like_dom_sf"/>
</dbReference>
<dbReference type="InterPro" id="IPR008258">
    <property type="entry name" value="Transglycosylase_SLT_dom_1"/>
</dbReference>
<dbReference type="AlphaFoldDB" id="X0TJP2"/>
<dbReference type="EMBL" id="BARS01019213">
    <property type="protein sequence ID" value="GAF88377.1"/>
    <property type="molecule type" value="Genomic_DNA"/>
</dbReference>
<comment type="caution">
    <text evidence="2">The sequence shown here is derived from an EMBL/GenBank/DDBJ whole genome shotgun (WGS) entry which is preliminary data.</text>
</comment>
<dbReference type="GO" id="GO:0016020">
    <property type="term" value="C:membrane"/>
    <property type="evidence" value="ECO:0007669"/>
    <property type="project" value="InterPro"/>
</dbReference>
<dbReference type="GO" id="GO:0008933">
    <property type="term" value="F:peptidoglycan lytic transglycosylase activity"/>
    <property type="evidence" value="ECO:0007669"/>
    <property type="project" value="InterPro"/>
</dbReference>
<dbReference type="InterPro" id="IPR000189">
    <property type="entry name" value="Transglyc_AS"/>
</dbReference>
<dbReference type="PANTHER" id="PTHR37423">
    <property type="entry name" value="SOLUBLE LYTIC MUREIN TRANSGLYCOSYLASE-RELATED"/>
    <property type="match status" value="1"/>
</dbReference>
<name>X0TJP2_9ZZZZ</name>
<proteinExistence type="predicted"/>
<evidence type="ECO:0000259" key="1">
    <source>
        <dbReference type="Pfam" id="PF01464"/>
    </source>
</evidence>
<organism evidence="2">
    <name type="scientific">marine sediment metagenome</name>
    <dbReference type="NCBI Taxonomy" id="412755"/>
    <lineage>
        <taxon>unclassified sequences</taxon>
        <taxon>metagenomes</taxon>
        <taxon>ecological metagenomes</taxon>
    </lineage>
</organism>
<dbReference type="Pfam" id="PF01464">
    <property type="entry name" value="SLT"/>
    <property type="match status" value="1"/>
</dbReference>
<dbReference type="CDD" id="cd00254">
    <property type="entry name" value="LT-like"/>
    <property type="match status" value="1"/>
</dbReference>
<dbReference type="PANTHER" id="PTHR37423:SF2">
    <property type="entry name" value="MEMBRANE-BOUND LYTIC MUREIN TRANSGLYCOSYLASE C"/>
    <property type="match status" value="1"/>
</dbReference>
<dbReference type="PROSITE" id="PS00922">
    <property type="entry name" value="TRANSGLYCOSYLASE"/>
    <property type="match status" value="1"/>
</dbReference>
<dbReference type="GO" id="GO:0000270">
    <property type="term" value="P:peptidoglycan metabolic process"/>
    <property type="evidence" value="ECO:0007669"/>
    <property type="project" value="InterPro"/>
</dbReference>
<dbReference type="SUPFAM" id="SSF53955">
    <property type="entry name" value="Lysozyme-like"/>
    <property type="match status" value="1"/>
</dbReference>
<evidence type="ECO:0000313" key="2">
    <source>
        <dbReference type="EMBL" id="GAF88377.1"/>
    </source>
</evidence>
<feature type="domain" description="Transglycosylase SLT" evidence="1">
    <location>
        <begin position="6"/>
        <end position="107"/>
    </location>
</feature>
<reference evidence="2" key="1">
    <citation type="journal article" date="2014" name="Front. Microbiol.">
        <title>High frequency of phylogenetically diverse reductive dehalogenase-homologous genes in deep subseafloor sedimentary metagenomes.</title>
        <authorList>
            <person name="Kawai M."/>
            <person name="Futagami T."/>
            <person name="Toyoda A."/>
            <person name="Takaki Y."/>
            <person name="Nishi S."/>
            <person name="Hori S."/>
            <person name="Arai W."/>
            <person name="Tsubouchi T."/>
            <person name="Morono Y."/>
            <person name="Uchiyama I."/>
            <person name="Ito T."/>
            <person name="Fujiyama A."/>
            <person name="Inagaki F."/>
            <person name="Takami H."/>
        </authorList>
    </citation>
    <scope>NUCLEOTIDE SEQUENCE</scope>
    <source>
        <strain evidence="2">Expedition CK06-06</strain>
    </source>
</reference>
<accession>X0TJP2</accession>
<sequence>MFHPIILEAADRYEVDLALIKAIIMVESSYNPNAISRRGAKGLMQLMPKTAEALGVGDSFNPEHNINAGVRYFRKLLDQFDGDVKLALAAYNAGSRKVKKYNGVPPFKATRCYIKKVFKYHQYYKKQMTW</sequence>
<protein>
    <recommendedName>
        <fullName evidence="1">Transglycosylase SLT domain-containing protein</fullName>
    </recommendedName>
</protein>
<gene>
    <name evidence="2" type="ORF">S01H1_31161</name>
</gene>